<keyword evidence="2" id="KW-1185">Reference proteome</keyword>
<dbReference type="Proteomes" id="UP001444661">
    <property type="component" value="Unassembled WGS sequence"/>
</dbReference>
<evidence type="ECO:0000313" key="1">
    <source>
        <dbReference type="EMBL" id="KAK8052526.1"/>
    </source>
</evidence>
<proteinExistence type="predicted"/>
<gene>
    <name evidence="1" type="ORF">PG993_003911</name>
</gene>
<dbReference type="EMBL" id="JAQQWK010000002">
    <property type="protein sequence ID" value="KAK8052526.1"/>
    <property type="molecule type" value="Genomic_DNA"/>
</dbReference>
<organism evidence="1 2">
    <name type="scientific">Apiospora rasikravindrae</name>
    <dbReference type="NCBI Taxonomy" id="990691"/>
    <lineage>
        <taxon>Eukaryota</taxon>
        <taxon>Fungi</taxon>
        <taxon>Dikarya</taxon>
        <taxon>Ascomycota</taxon>
        <taxon>Pezizomycotina</taxon>
        <taxon>Sordariomycetes</taxon>
        <taxon>Xylariomycetidae</taxon>
        <taxon>Amphisphaeriales</taxon>
        <taxon>Apiosporaceae</taxon>
        <taxon>Apiospora</taxon>
    </lineage>
</organism>
<comment type="caution">
    <text evidence="1">The sequence shown here is derived from an EMBL/GenBank/DDBJ whole genome shotgun (WGS) entry which is preliminary data.</text>
</comment>
<evidence type="ECO:0000313" key="2">
    <source>
        <dbReference type="Proteomes" id="UP001444661"/>
    </source>
</evidence>
<reference evidence="1 2" key="1">
    <citation type="submission" date="2023-01" db="EMBL/GenBank/DDBJ databases">
        <title>Analysis of 21 Apiospora genomes using comparative genomics revels a genus with tremendous synthesis potential of carbohydrate active enzymes and secondary metabolites.</title>
        <authorList>
            <person name="Sorensen T."/>
        </authorList>
    </citation>
    <scope>NUCLEOTIDE SEQUENCE [LARGE SCALE GENOMIC DNA]</scope>
    <source>
        <strain evidence="1 2">CBS 33761</strain>
    </source>
</reference>
<protein>
    <submittedName>
        <fullName evidence="1">Uncharacterized protein</fullName>
    </submittedName>
</protein>
<accession>A0ABR1U0V3</accession>
<name>A0ABR1U0V3_9PEZI</name>
<sequence length="231" mass="26482">MHEAAVDKALANDAYNEAVHSTLQTIGQLFSEMATHRQLSANTEPMSYPVARRLERLHHVLAHEARISDECPGLEEEVEMALCQAVIDPFGCYSAPVDSWNVPWCEKHAKQERASYHSYKLAGAMCKSHKELLDLDKTPNNVEDKRKALCYHLFEIVAREAHRHWFYPGEDCEGHIAWETKLVNERAGDRDALWTMDYGIHFIITEDSLREVLRNILTTIKVDQDINVLRG</sequence>